<keyword evidence="7" id="KW-1185">Reference proteome</keyword>
<organism evidence="6 7">
    <name type="scientific">Chitinophaga arvensicola</name>
    <dbReference type="NCBI Taxonomy" id="29529"/>
    <lineage>
        <taxon>Bacteria</taxon>
        <taxon>Pseudomonadati</taxon>
        <taxon>Bacteroidota</taxon>
        <taxon>Chitinophagia</taxon>
        <taxon>Chitinophagales</taxon>
        <taxon>Chitinophagaceae</taxon>
        <taxon>Chitinophaga</taxon>
    </lineage>
</organism>
<dbReference type="OrthoDB" id="3385086at2"/>
<dbReference type="RefSeq" id="WP_089895144.1">
    <property type="nucleotide sequence ID" value="NZ_FOJG01000001.1"/>
</dbReference>
<evidence type="ECO:0000256" key="4">
    <source>
        <dbReference type="ARBA" id="ARBA00023136"/>
    </source>
</evidence>
<dbReference type="InterPro" id="IPR032808">
    <property type="entry name" value="DoxX"/>
</dbReference>
<protein>
    <submittedName>
        <fullName evidence="6">DoxX-like family protein</fullName>
    </submittedName>
</protein>
<dbReference type="AlphaFoldDB" id="A0A1I0R9R5"/>
<evidence type="ECO:0000256" key="5">
    <source>
        <dbReference type="SAM" id="Phobius"/>
    </source>
</evidence>
<evidence type="ECO:0000313" key="7">
    <source>
        <dbReference type="Proteomes" id="UP000199310"/>
    </source>
</evidence>
<dbReference type="STRING" id="29529.SAMN04488122_2522"/>
<evidence type="ECO:0000313" key="6">
    <source>
        <dbReference type="EMBL" id="SEW37572.1"/>
    </source>
</evidence>
<feature type="transmembrane region" description="Helical" evidence="5">
    <location>
        <begin position="6"/>
        <end position="25"/>
    </location>
</feature>
<evidence type="ECO:0000256" key="1">
    <source>
        <dbReference type="ARBA" id="ARBA00004141"/>
    </source>
</evidence>
<sequence>MNTLLWTLQGFLAIVFIYSGIMKATQQRDRLVSLGQTGVANLSYPVIRSIGLAEIAGAVGIILPRLTGIVPQLTPLAAGCFALIMVMAIPIHYRRAEFKSVAFNVVLLLMAGMVAYMR</sequence>
<reference evidence="7" key="1">
    <citation type="submission" date="2016-10" db="EMBL/GenBank/DDBJ databases">
        <authorList>
            <person name="Varghese N."/>
            <person name="Submissions S."/>
        </authorList>
    </citation>
    <scope>NUCLEOTIDE SEQUENCE [LARGE SCALE GENOMIC DNA]</scope>
    <source>
        <strain evidence="7">DSM 3695</strain>
    </source>
</reference>
<feature type="transmembrane region" description="Helical" evidence="5">
    <location>
        <begin position="46"/>
        <end position="63"/>
    </location>
</feature>
<gene>
    <name evidence="6" type="ORF">SAMN04488122_2522</name>
</gene>
<name>A0A1I0R9R5_9BACT</name>
<accession>A0A1I0R9R5</accession>
<evidence type="ECO:0000256" key="2">
    <source>
        <dbReference type="ARBA" id="ARBA00022692"/>
    </source>
</evidence>
<feature type="transmembrane region" description="Helical" evidence="5">
    <location>
        <begin position="101"/>
        <end position="117"/>
    </location>
</feature>
<dbReference type="GO" id="GO:0016020">
    <property type="term" value="C:membrane"/>
    <property type="evidence" value="ECO:0007669"/>
    <property type="project" value="UniProtKB-SubCell"/>
</dbReference>
<dbReference type="EMBL" id="FOJG01000001">
    <property type="protein sequence ID" value="SEW37572.1"/>
    <property type="molecule type" value="Genomic_DNA"/>
</dbReference>
<feature type="transmembrane region" description="Helical" evidence="5">
    <location>
        <begin position="69"/>
        <end position="89"/>
    </location>
</feature>
<proteinExistence type="predicted"/>
<keyword evidence="4 5" id="KW-0472">Membrane</keyword>
<evidence type="ECO:0000256" key="3">
    <source>
        <dbReference type="ARBA" id="ARBA00022989"/>
    </source>
</evidence>
<dbReference type="Proteomes" id="UP000199310">
    <property type="component" value="Unassembled WGS sequence"/>
</dbReference>
<comment type="subcellular location">
    <subcellularLocation>
        <location evidence="1">Membrane</location>
        <topology evidence="1">Multi-pass membrane protein</topology>
    </subcellularLocation>
</comment>
<dbReference type="Pfam" id="PF13564">
    <property type="entry name" value="DoxX_2"/>
    <property type="match status" value="1"/>
</dbReference>
<keyword evidence="3 5" id="KW-1133">Transmembrane helix</keyword>
<keyword evidence="2 5" id="KW-0812">Transmembrane</keyword>